<evidence type="ECO:0000313" key="4">
    <source>
        <dbReference type="EMBL" id="KAH0618488.1"/>
    </source>
</evidence>
<accession>A0ABQ7SMJ0</accession>
<keyword evidence="1" id="KW-0808">Transferase</keyword>
<sequence length="167" mass="18495">MVDLILFVLTCEGGPGSGKGTQCEKLAQKYGFTYLSMEELIQHEMSSLTERSKIIRDTMETGELIPGVGDPSFLLCMDCSSKTMSSRLLKKSQSNQCLDDNAEAIMKLIETYYQSAEPVMMYYENRIPVFKINAEGTPEEVFLEACSSIDAFLKKEGSASPLSVDTV</sequence>
<dbReference type="EMBL" id="JAIPUX010005289">
    <property type="protein sequence ID" value="KAH0618488.1"/>
    <property type="molecule type" value="Genomic_DNA"/>
</dbReference>
<evidence type="ECO:0000256" key="1">
    <source>
        <dbReference type="ARBA" id="ARBA00022679"/>
    </source>
</evidence>
<evidence type="ECO:0008006" key="6">
    <source>
        <dbReference type="Google" id="ProtNLM"/>
    </source>
</evidence>
<dbReference type="PANTHER" id="PTHR23359">
    <property type="entry name" value="NUCLEOTIDE KINASE"/>
    <property type="match status" value="1"/>
</dbReference>
<keyword evidence="2" id="KW-0547">Nucleotide-binding</keyword>
<gene>
    <name evidence="4" type="ORF">JD844_017744</name>
</gene>
<organism evidence="4 5">
    <name type="scientific">Phrynosoma platyrhinos</name>
    <name type="common">Desert horned lizard</name>
    <dbReference type="NCBI Taxonomy" id="52577"/>
    <lineage>
        <taxon>Eukaryota</taxon>
        <taxon>Metazoa</taxon>
        <taxon>Chordata</taxon>
        <taxon>Craniata</taxon>
        <taxon>Vertebrata</taxon>
        <taxon>Euteleostomi</taxon>
        <taxon>Lepidosauria</taxon>
        <taxon>Squamata</taxon>
        <taxon>Bifurcata</taxon>
        <taxon>Unidentata</taxon>
        <taxon>Episquamata</taxon>
        <taxon>Toxicofera</taxon>
        <taxon>Iguania</taxon>
        <taxon>Phrynosomatidae</taxon>
        <taxon>Phrynosomatinae</taxon>
        <taxon>Phrynosoma</taxon>
    </lineage>
</organism>
<dbReference type="InterPro" id="IPR000850">
    <property type="entry name" value="Adenylat/UMP-CMP_kin"/>
</dbReference>
<evidence type="ECO:0000313" key="5">
    <source>
        <dbReference type="Proteomes" id="UP000826234"/>
    </source>
</evidence>
<evidence type="ECO:0000256" key="3">
    <source>
        <dbReference type="ARBA" id="ARBA00022777"/>
    </source>
</evidence>
<dbReference type="Proteomes" id="UP000826234">
    <property type="component" value="Unassembled WGS sequence"/>
</dbReference>
<keyword evidence="5" id="KW-1185">Reference proteome</keyword>
<comment type="caution">
    <text evidence="4">The sequence shown here is derived from an EMBL/GenBank/DDBJ whole genome shotgun (WGS) entry which is preliminary data.</text>
</comment>
<dbReference type="Gene3D" id="3.40.50.300">
    <property type="entry name" value="P-loop containing nucleotide triphosphate hydrolases"/>
    <property type="match status" value="2"/>
</dbReference>
<proteinExistence type="predicted"/>
<dbReference type="CDD" id="cd01428">
    <property type="entry name" value="ADK"/>
    <property type="match status" value="1"/>
</dbReference>
<name>A0ABQ7SMJ0_PHRPL</name>
<evidence type="ECO:0000256" key="2">
    <source>
        <dbReference type="ARBA" id="ARBA00022741"/>
    </source>
</evidence>
<reference evidence="4 5" key="1">
    <citation type="journal article" date="2022" name="Gigascience">
        <title>A chromosome-level genome assembly and annotation of the desert horned lizard, Phrynosoma platyrhinos, provides insight into chromosomal rearrangements among reptiles.</title>
        <authorList>
            <person name="Koochekian N."/>
            <person name="Ascanio A."/>
            <person name="Farleigh K."/>
            <person name="Card D.C."/>
            <person name="Schield D.R."/>
            <person name="Castoe T.A."/>
            <person name="Jezkova T."/>
        </authorList>
    </citation>
    <scope>NUCLEOTIDE SEQUENCE [LARGE SCALE GENOMIC DNA]</scope>
    <source>
        <strain evidence="4">NK-2021</strain>
    </source>
</reference>
<protein>
    <recommendedName>
        <fullName evidence="6">Nucleoside-diphosphate kinase</fullName>
    </recommendedName>
</protein>
<dbReference type="InterPro" id="IPR027417">
    <property type="entry name" value="P-loop_NTPase"/>
</dbReference>
<keyword evidence="3" id="KW-0418">Kinase</keyword>
<dbReference type="Pfam" id="PF00406">
    <property type="entry name" value="ADK"/>
    <property type="match status" value="1"/>
</dbReference>
<dbReference type="SUPFAM" id="SSF52540">
    <property type="entry name" value="P-loop containing nucleoside triphosphate hydrolases"/>
    <property type="match status" value="1"/>
</dbReference>